<keyword evidence="5 6" id="KW-0472">Membrane</keyword>
<evidence type="ECO:0000256" key="6">
    <source>
        <dbReference type="SAM" id="Phobius"/>
    </source>
</evidence>
<dbReference type="OrthoDB" id="2666802at2"/>
<name>A0A378JFF0_9GAMM</name>
<keyword evidence="4 6" id="KW-1133">Transmembrane helix</keyword>
<reference evidence="8 9" key="1">
    <citation type="submission" date="2018-06" db="EMBL/GenBank/DDBJ databases">
        <authorList>
            <consortium name="Pathogen Informatics"/>
            <person name="Doyle S."/>
        </authorList>
    </citation>
    <scope>NUCLEOTIDE SEQUENCE [LARGE SCALE GENOMIC DNA]</scope>
    <source>
        <strain evidence="8 9">NCTC13316</strain>
    </source>
</reference>
<accession>A0A378JFF0</accession>
<dbReference type="InterPro" id="IPR051401">
    <property type="entry name" value="GtrA_CellWall_Glycosyl"/>
</dbReference>
<feature type="transmembrane region" description="Helical" evidence="6">
    <location>
        <begin position="110"/>
        <end position="131"/>
    </location>
</feature>
<proteinExistence type="inferred from homology"/>
<comment type="subcellular location">
    <subcellularLocation>
        <location evidence="1">Membrane</location>
        <topology evidence="1">Multi-pass membrane protein</topology>
    </subcellularLocation>
</comment>
<evidence type="ECO:0000259" key="7">
    <source>
        <dbReference type="Pfam" id="PF04138"/>
    </source>
</evidence>
<dbReference type="GO" id="GO:0000271">
    <property type="term" value="P:polysaccharide biosynthetic process"/>
    <property type="evidence" value="ECO:0007669"/>
    <property type="project" value="InterPro"/>
</dbReference>
<sequence>MKFTVAQLEWVKKFYNPTFIRFVIVGTLNTLISYLVYLILLNVTTLNIAYSITYLLSVVTSYLLNLIYVFKEKHSFKKSLQFPLIYVLQFIFSVILLNFFVYFLGMNEKIAPLLIILLFVPFTYFLMRIILTKS</sequence>
<feature type="domain" description="GtrA/DPMS transmembrane" evidence="7">
    <location>
        <begin position="21"/>
        <end position="130"/>
    </location>
</feature>
<dbReference type="PANTHER" id="PTHR38459:SF1">
    <property type="entry name" value="PROPHAGE BACTOPRENOL-LINKED GLUCOSE TRANSLOCASE HOMOLOG"/>
    <property type="match status" value="1"/>
</dbReference>
<feature type="transmembrane region" description="Helical" evidence="6">
    <location>
        <begin position="82"/>
        <end position="104"/>
    </location>
</feature>
<evidence type="ECO:0000256" key="5">
    <source>
        <dbReference type="ARBA" id="ARBA00023136"/>
    </source>
</evidence>
<evidence type="ECO:0000256" key="2">
    <source>
        <dbReference type="ARBA" id="ARBA00009399"/>
    </source>
</evidence>
<dbReference type="InterPro" id="IPR007267">
    <property type="entry name" value="GtrA_DPMS_TM"/>
</dbReference>
<keyword evidence="3 6" id="KW-0812">Transmembrane</keyword>
<protein>
    <submittedName>
        <fullName evidence="8">GtrA-like protein</fullName>
    </submittedName>
</protein>
<dbReference type="RefSeq" id="WP_160116131.1">
    <property type="nucleotide sequence ID" value="NZ_CAAAHP010000003.1"/>
</dbReference>
<keyword evidence="9" id="KW-1185">Reference proteome</keyword>
<dbReference type="PANTHER" id="PTHR38459">
    <property type="entry name" value="PROPHAGE BACTOPRENOL-LINKED GLUCOSE TRANSLOCASE HOMOLOG"/>
    <property type="match status" value="1"/>
</dbReference>
<feature type="transmembrane region" description="Helical" evidence="6">
    <location>
        <begin position="20"/>
        <end position="40"/>
    </location>
</feature>
<dbReference type="Proteomes" id="UP000254794">
    <property type="component" value="Unassembled WGS sequence"/>
</dbReference>
<dbReference type="AlphaFoldDB" id="A0A378JFF0"/>
<dbReference type="EMBL" id="UGOD01000001">
    <property type="protein sequence ID" value="STX49986.1"/>
    <property type="molecule type" value="Genomic_DNA"/>
</dbReference>
<evidence type="ECO:0000256" key="3">
    <source>
        <dbReference type="ARBA" id="ARBA00022692"/>
    </source>
</evidence>
<dbReference type="Pfam" id="PF04138">
    <property type="entry name" value="GtrA_DPMS_TM"/>
    <property type="match status" value="1"/>
</dbReference>
<gene>
    <name evidence="8" type="ORF">NCTC13316_00051</name>
</gene>
<evidence type="ECO:0000256" key="4">
    <source>
        <dbReference type="ARBA" id="ARBA00022989"/>
    </source>
</evidence>
<feature type="transmembrane region" description="Helical" evidence="6">
    <location>
        <begin position="52"/>
        <end position="70"/>
    </location>
</feature>
<evidence type="ECO:0000313" key="9">
    <source>
        <dbReference type="Proteomes" id="UP000254794"/>
    </source>
</evidence>
<comment type="similarity">
    <text evidence="2">Belongs to the GtrA family.</text>
</comment>
<evidence type="ECO:0000256" key="1">
    <source>
        <dbReference type="ARBA" id="ARBA00004141"/>
    </source>
</evidence>
<evidence type="ECO:0000313" key="8">
    <source>
        <dbReference type="EMBL" id="STX49986.1"/>
    </source>
</evidence>
<dbReference type="GO" id="GO:0005886">
    <property type="term" value="C:plasma membrane"/>
    <property type="evidence" value="ECO:0007669"/>
    <property type="project" value="TreeGrafter"/>
</dbReference>
<organism evidence="8 9">
    <name type="scientific">Legionella busanensis</name>
    <dbReference type="NCBI Taxonomy" id="190655"/>
    <lineage>
        <taxon>Bacteria</taxon>
        <taxon>Pseudomonadati</taxon>
        <taxon>Pseudomonadota</taxon>
        <taxon>Gammaproteobacteria</taxon>
        <taxon>Legionellales</taxon>
        <taxon>Legionellaceae</taxon>
        <taxon>Legionella</taxon>
    </lineage>
</organism>